<evidence type="ECO:0000256" key="1">
    <source>
        <dbReference type="ARBA" id="ARBA00004926"/>
    </source>
</evidence>
<dbReference type="EC" id="5.3.1.9" evidence="7"/>
<dbReference type="Gene3D" id="1.10.1390.10">
    <property type="match status" value="1"/>
</dbReference>
<dbReference type="AlphaFoldDB" id="A0A317FHW9"/>
<organism evidence="9 10">
    <name type="scientific">Falsiroseomonas bella</name>
    <dbReference type="NCBI Taxonomy" id="2184016"/>
    <lineage>
        <taxon>Bacteria</taxon>
        <taxon>Pseudomonadati</taxon>
        <taxon>Pseudomonadota</taxon>
        <taxon>Alphaproteobacteria</taxon>
        <taxon>Acetobacterales</taxon>
        <taxon>Roseomonadaceae</taxon>
        <taxon>Falsiroseomonas</taxon>
    </lineage>
</organism>
<keyword evidence="3 7" id="KW-0312">Gluconeogenesis</keyword>
<dbReference type="CDD" id="cd05016">
    <property type="entry name" value="SIS_PGI_2"/>
    <property type="match status" value="1"/>
</dbReference>
<evidence type="ECO:0000256" key="5">
    <source>
        <dbReference type="ARBA" id="ARBA00023235"/>
    </source>
</evidence>
<dbReference type="OrthoDB" id="140919at2"/>
<dbReference type="RefSeq" id="WP_109868814.1">
    <property type="nucleotide sequence ID" value="NZ_QGNA01000001.1"/>
</dbReference>
<dbReference type="GO" id="GO:0006094">
    <property type="term" value="P:gluconeogenesis"/>
    <property type="evidence" value="ECO:0007669"/>
    <property type="project" value="UniProtKB-UniRule"/>
</dbReference>
<dbReference type="GO" id="GO:0051156">
    <property type="term" value="P:glucose 6-phosphate metabolic process"/>
    <property type="evidence" value="ECO:0007669"/>
    <property type="project" value="TreeGrafter"/>
</dbReference>
<dbReference type="GO" id="GO:0004347">
    <property type="term" value="F:glucose-6-phosphate isomerase activity"/>
    <property type="evidence" value="ECO:0007669"/>
    <property type="project" value="UniProtKB-UniRule"/>
</dbReference>
<evidence type="ECO:0000313" key="10">
    <source>
        <dbReference type="Proteomes" id="UP000245765"/>
    </source>
</evidence>
<accession>A0A317FHW9</accession>
<dbReference type="SUPFAM" id="SSF53697">
    <property type="entry name" value="SIS domain"/>
    <property type="match status" value="1"/>
</dbReference>
<dbReference type="Gene3D" id="3.40.50.10490">
    <property type="entry name" value="Glucose-6-phosphate isomerase like protein, domain 1"/>
    <property type="match status" value="2"/>
</dbReference>
<proteinExistence type="inferred from homology"/>
<comment type="caution">
    <text evidence="9">The sequence shown here is derived from an EMBL/GenBank/DDBJ whole genome shotgun (WGS) entry which is preliminary data.</text>
</comment>
<keyword evidence="7" id="KW-0963">Cytoplasm</keyword>
<keyword evidence="5 7" id="KW-0413">Isomerase</keyword>
<dbReference type="NCBIfam" id="NF001211">
    <property type="entry name" value="PRK00179.1"/>
    <property type="match status" value="1"/>
</dbReference>
<dbReference type="InterPro" id="IPR001672">
    <property type="entry name" value="G6P_Isomerase"/>
</dbReference>
<dbReference type="HAMAP" id="MF_00473">
    <property type="entry name" value="G6P_isomerase"/>
    <property type="match status" value="1"/>
</dbReference>
<dbReference type="InterPro" id="IPR035476">
    <property type="entry name" value="SIS_PGI_1"/>
</dbReference>
<comment type="pathway">
    <text evidence="7">Carbohydrate biosynthesis; gluconeogenesis.</text>
</comment>
<evidence type="ECO:0000256" key="8">
    <source>
        <dbReference type="RuleBase" id="RU000612"/>
    </source>
</evidence>
<evidence type="ECO:0000256" key="6">
    <source>
        <dbReference type="ARBA" id="ARBA00029321"/>
    </source>
</evidence>
<dbReference type="GO" id="GO:0097367">
    <property type="term" value="F:carbohydrate derivative binding"/>
    <property type="evidence" value="ECO:0007669"/>
    <property type="project" value="InterPro"/>
</dbReference>
<dbReference type="PANTHER" id="PTHR11469:SF1">
    <property type="entry name" value="GLUCOSE-6-PHOSPHATE ISOMERASE"/>
    <property type="match status" value="1"/>
</dbReference>
<comment type="catalytic activity">
    <reaction evidence="6 7 8">
        <text>alpha-D-glucose 6-phosphate = beta-D-fructose 6-phosphate</text>
        <dbReference type="Rhea" id="RHEA:11816"/>
        <dbReference type="ChEBI" id="CHEBI:57634"/>
        <dbReference type="ChEBI" id="CHEBI:58225"/>
        <dbReference type="EC" id="5.3.1.9"/>
    </reaction>
</comment>
<dbReference type="InterPro" id="IPR018189">
    <property type="entry name" value="Phosphoglucose_isomerase_CS"/>
</dbReference>
<dbReference type="PROSITE" id="PS51463">
    <property type="entry name" value="P_GLUCOSE_ISOMERASE_3"/>
    <property type="match status" value="1"/>
</dbReference>
<sequence>MADPATRAAATPEDAWRALRTLATAPGAAAVRARLDADPDRFRRLSRRAAGLLLDLSRTSLDDGTLEALLTLARATGVTAFRDAMARGEAVNATEGRAALHMALRGPSGRYRAGAEDASAAVHETLRAMRDFVEGVHAGRILAADGSRFTSVLNIGIGGSDLGPAMVTRALWRPGSGLRAHYLSNVDAHAWEALRPELDPRSTLVLVASKTFTTQETMANARLVRAWLAGTVGAEAAAAQMAALSTNLAATSAFGIAPDRVFGFRDWVGGRFSLWSAVGLSVALACGWDAFEHLLAGARAMDEHFLTAPDAQNLPLLLAATEVWHVDGLGYPARAVLPYDERLARLPAHLQQLEMESLGKRVTVSGAPVAMPTGPVVFGEPGTNAQHSFMQLIHQGTTPVPVDFVLVARPDHARADSHRILLANALAQAEALARGRSETEARAAMASAGLPAEEVARLAPHRSFPGDRPSVSILLPALTPEALGALVALYEHKVACLGAFWGINPFDQWGVELGKQLAAGILPALDGRAAASDPATAAMVAEIRGLWR</sequence>
<dbReference type="Proteomes" id="UP000245765">
    <property type="component" value="Unassembled WGS sequence"/>
</dbReference>
<evidence type="ECO:0000256" key="4">
    <source>
        <dbReference type="ARBA" id="ARBA00023152"/>
    </source>
</evidence>
<evidence type="ECO:0000313" key="9">
    <source>
        <dbReference type="EMBL" id="PWS38193.1"/>
    </source>
</evidence>
<dbReference type="PRINTS" id="PR00662">
    <property type="entry name" value="G6PISOMERASE"/>
</dbReference>
<evidence type="ECO:0000256" key="7">
    <source>
        <dbReference type="HAMAP-Rule" id="MF_00473"/>
    </source>
</evidence>
<reference evidence="10" key="1">
    <citation type="submission" date="2018-05" db="EMBL/GenBank/DDBJ databases">
        <authorList>
            <person name="Du Z."/>
            <person name="Wang X."/>
        </authorList>
    </citation>
    <scope>NUCLEOTIDE SEQUENCE [LARGE SCALE GENOMIC DNA]</scope>
    <source>
        <strain evidence="10">CQN31</strain>
    </source>
</reference>
<dbReference type="InterPro" id="IPR035482">
    <property type="entry name" value="SIS_PGI_2"/>
</dbReference>
<feature type="active site" evidence="7">
    <location>
        <position position="515"/>
    </location>
</feature>
<dbReference type="GO" id="GO:0006096">
    <property type="term" value="P:glycolytic process"/>
    <property type="evidence" value="ECO:0007669"/>
    <property type="project" value="UniProtKB-UniRule"/>
</dbReference>
<comment type="pathway">
    <text evidence="1 7 8">Carbohydrate degradation; glycolysis; D-glyceraldehyde 3-phosphate and glycerone phosphate from D-glucose: step 2/4.</text>
</comment>
<dbReference type="InterPro" id="IPR023096">
    <property type="entry name" value="G6P_Isomerase_C"/>
</dbReference>
<keyword evidence="4 7" id="KW-0324">Glycolysis</keyword>
<dbReference type="GO" id="GO:0048029">
    <property type="term" value="F:monosaccharide binding"/>
    <property type="evidence" value="ECO:0007669"/>
    <property type="project" value="TreeGrafter"/>
</dbReference>
<name>A0A317FHW9_9PROT</name>
<dbReference type="GO" id="GO:0005829">
    <property type="term" value="C:cytosol"/>
    <property type="evidence" value="ECO:0007669"/>
    <property type="project" value="TreeGrafter"/>
</dbReference>
<dbReference type="UniPathway" id="UPA00109">
    <property type="reaction ID" value="UER00181"/>
</dbReference>
<protein>
    <recommendedName>
        <fullName evidence="7">Glucose-6-phosphate isomerase</fullName>
        <shortName evidence="7">GPI</shortName>
        <ecNumber evidence="7">5.3.1.9</ecNumber>
    </recommendedName>
    <alternativeName>
        <fullName evidence="7">Phosphoglucose isomerase</fullName>
        <shortName evidence="7">PGI</shortName>
    </alternativeName>
    <alternativeName>
        <fullName evidence="7">Phosphohexose isomerase</fullName>
        <shortName evidence="7">PHI</shortName>
    </alternativeName>
</protein>
<evidence type="ECO:0000256" key="3">
    <source>
        <dbReference type="ARBA" id="ARBA00022432"/>
    </source>
</evidence>
<comment type="similarity">
    <text evidence="2 7 8">Belongs to the GPI family.</text>
</comment>
<comment type="subcellular location">
    <subcellularLocation>
        <location evidence="7">Cytoplasm</location>
    </subcellularLocation>
</comment>
<gene>
    <name evidence="7" type="primary">pgi</name>
    <name evidence="9" type="ORF">DFH01_02520</name>
</gene>
<dbReference type="CDD" id="cd05015">
    <property type="entry name" value="SIS_PGI_1"/>
    <property type="match status" value="1"/>
</dbReference>
<dbReference type="UniPathway" id="UPA00138"/>
<evidence type="ECO:0000256" key="2">
    <source>
        <dbReference type="ARBA" id="ARBA00006604"/>
    </source>
</evidence>
<feature type="active site" description="Proton donor" evidence="7">
    <location>
        <position position="356"/>
    </location>
</feature>
<dbReference type="PANTHER" id="PTHR11469">
    <property type="entry name" value="GLUCOSE-6-PHOSPHATE ISOMERASE"/>
    <property type="match status" value="1"/>
</dbReference>
<feature type="active site" evidence="7">
    <location>
        <position position="387"/>
    </location>
</feature>
<dbReference type="EMBL" id="QGNA01000001">
    <property type="protein sequence ID" value="PWS38193.1"/>
    <property type="molecule type" value="Genomic_DNA"/>
</dbReference>
<dbReference type="InterPro" id="IPR046348">
    <property type="entry name" value="SIS_dom_sf"/>
</dbReference>
<dbReference type="Pfam" id="PF00342">
    <property type="entry name" value="PGI"/>
    <property type="match status" value="1"/>
</dbReference>
<dbReference type="PROSITE" id="PS00765">
    <property type="entry name" value="P_GLUCOSE_ISOMERASE_1"/>
    <property type="match status" value="1"/>
</dbReference>
<keyword evidence="10" id="KW-1185">Reference proteome</keyword>
<comment type="function">
    <text evidence="7">Catalyzes the reversible isomerization of glucose-6-phosphate to fructose-6-phosphate.</text>
</comment>